<dbReference type="Gene3D" id="3.30.2320.10">
    <property type="entry name" value="hypothetical protein PF0899 domain"/>
    <property type="match status" value="1"/>
</dbReference>
<name>A0A9Q8CKW7_9STAP</name>
<dbReference type="Proteomes" id="UP000295280">
    <property type="component" value="Unassembled WGS sequence"/>
</dbReference>
<evidence type="ECO:0000313" key="6">
    <source>
        <dbReference type="Proteomes" id="UP000295280"/>
    </source>
</evidence>
<dbReference type="AlphaFoldDB" id="A0A9Q8CKW7"/>
<comment type="caution">
    <text evidence="5">The sequence shown here is derived from an EMBL/GenBank/DDBJ whole genome shotgun (WGS) entry which is preliminary data.</text>
</comment>
<sequence length="424" mass="46460">MTQEEIKQAIEAKQAELEAKTAEVEQAVADENVELSQSLMNEAKAIQAEIDELKAQIEVETKNESNNFVANEERSEVEADSTTVEATDVKPEDEVVEEAADNKDVIIADLEAQIEELKNKNTQNENGEKRSMTNLVEEVVLDNQSEVRDAFTHYIQTGEKRVGLTTESGAVVVPTEVAKEVVDYTNDVTALANLVQVKKVSNGQGEIAFFDGTAVPALPAVAELEQNPMLGIQPIKKKQFKVETYRGYFPVSKEAIEDGIGAIELVKSLLNESVVATQNKLILDIMNAKEAVSVTDADGLKKILNVDLAPKYRKHLVVSQSAYNNLDTLKDGNGRYLLQDSITAQSGKQLFGMQVTVVEDAIIGENTMYVGDLAAAVGLVDRSRYEAQWTSYMQFAECLMVAVRLDAIELNPKAAVKVTFAPTV</sequence>
<evidence type="ECO:0000313" key="5">
    <source>
        <dbReference type="EMBL" id="TDM04061.1"/>
    </source>
</evidence>
<accession>A0A9Q8CKW7</accession>
<feature type="domain" description="Phage capsid-like C-terminal" evidence="4">
    <location>
        <begin position="169"/>
        <end position="420"/>
    </location>
</feature>
<feature type="region of interest" description="Disordered" evidence="3">
    <location>
        <begin position="64"/>
        <end position="89"/>
    </location>
</feature>
<feature type="coiled-coil region" evidence="2">
    <location>
        <begin position="100"/>
        <end position="130"/>
    </location>
</feature>
<evidence type="ECO:0000256" key="3">
    <source>
        <dbReference type="SAM" id="MobiDB-lite"/>
    </source>
</evidence>
<dbReference type="InterPro" id="IPR054612">
    <property type="entry name" value="Phage_capsid-like_C"/>
</dbReference>
<dbReference type="OrthoDB" id="85826at2"/>
<comment type="subcellular location">
    <subcellularLocation>
        <location evidence="1">Virion</location>
    </subcellularLocation>
</comment>
<dbReference type="NCBIfam" id="TIGR01554">
    <property type="entry name" value="major_cap_HK97"/>
    <property type="match status" value="1"/>
</dbReference>
<evidence type="ECO:0000259" key="4">
    <source>
        <dbReference type="Pfam" id="PF05065"/>
    </source>
</evidence>
<evidence type="ECO:0000256" key="2">
    <source>
        <dbReference type="SAM" id="Coils"/>
    </source>
</evidence>
<reference evidence="5 6" key="1">
    <citation type="submission" date="2019-01" db="EMBL/GenBank/DDBJ databases">
        <title>Draft genome sequences of the type strains of six Macrococcus species.</title>
        <authorList>
            <person name="Mazhar S."/>
            <person name="Altermann E."/>
            <person name="Hill C."/>
            <person name="Mcauliffe O."/>
        </authorList>
    </citation>
    <scope>NUCLEOTIDE SEQUENCE [LARGE SCALE GENOMIC DNA]</scope>
    <source>
        <strain evidence="5 6">ATCC 51828</strain>
    </source>
</reference>
<dbReference type="RefSeq" id="WP_133416921.1">
    <property type="nucleotide sequence ID" value="NZ_SCWD01000001.1"/>
</dbReference>
<gene>
    <name evidence="5" type="ORF">ERX40_02515</name>
</gene>
<organism evidence="5 6">
    <name type="scientific">Macrococcus carouselicus</name>
    <dbReference type="NCBI Taxonomy" id="69969"/>
    <lineage>
        <taxon>Bacteria</taxon>
        <taxon>Bacillati</taxon>
        <taxon>Bacillota</taxon>
        <taxon>Bacilli</taxon>
        <taxon>Bacillales</taxon>
        <taxon>Staphylococcaceae</taxon>
        <taxon>Macrococcus</taxon>
    </lineage>
</organism>
<dbReference type="Pfam" id="PF05065">
    <property type="entry name" value="Phage_capsid"/>
    <property type="match status" value="1"/>
</dbReference>
<evidence type="ECO:0000256" key="1">
    <source>
        <dbReference type="ARBA" id="ARBA00004328"/>
    </source>
</evidence>
<proteinExistence type="predicted"/>
<feature type="coiled-coil region" evidence="2">
    <location>
        <begin position="3"/>
        <end position="63"/>
    </location>
</feature>
<dbReference type="EMBL" id="SCWD01000001">
    <property type="protein sequence ID" value="TDM04061.1"/>
    <property type="molecule type" value="Genomic_DNA"/>
</dbReference>
<protein>
    <submittedName>
        <fullName evidence="5">Phage major capsid protein</fullName>
    </submittedName>
</protein>
<dbReference type="InterPro" id="IPR024455">
    <property type="entry name" value="Phage_capsid"/>
</dbReference>
<keyword evidence="2" id="KW-0175">Coiled coil</keyword>
<dbReference type="SUPFAM" id="SSF56563">
    <property type="entry name" value="Major capsid protein gp5"/>
    <property type="match status" value="1"/>
</dbReference>
<keyword evidence="6" id="KW-1185">Reference proteome</keyword>